<comment type="subunit">
    <text evidence="12">Interacts with the Sec translocase complex via SecD. Specifically interacts with transmembrane segments of nascent integral membrane proteins during membrane integration.</text>
</comment>
<evidence type="ECO:0000256" key="4">
    <source>
        <dbReference type="ARBA" id="ARBA00022448"/>
    </source>
</evidence>
<dbReference type="Proteomes" id="UP001431693">
    <property type="component" value="Unassembled WGS sequence"/>
</dbReference>
<name>A0ABT6ZJH7_9ACTN</name>
<keyword evidence="6 16" id="KW-0812">Transmembrane</keyword>
<reference evidence="19" key="1">
    <citation type="submission" date="2023-05" db="EMBL/GenBank/DDBJ databases">
        <title>[olsenella] sp. nov., isolated from a pig farm feces dump.</title>
        <authorList>
            <person name="Chang Y.-H."/>
        </authorList>
    </citation>
    <scope>NUCLEOTIDE SEQUENCE</scope>
    <source>
        <strain evidence="19">YH-ols2217</strain>
    </source>
</reference>
<evidence type="ECO:0000256" key="13">
    <source>
        <dbReference type="ARBA" id="ARBA00031538"/>
    </source>
</evidence>
<comment type="caution">
    <text evidence="19">The sequence shown here is derived from an EMBL/GenBank/DDBJ whole genome shotgun (WGS) entry which is preliminary data.</text>
</comment>
<evidence type="ECO:0000256" key="8">
    <source>
        <dbReference type="ARBA" id="ARBA00022989"/>
    </source>
</evidence>
<dbReference type="Pfam" id="PF02096">
    <property type="entry name" value="60KD_IMP"/>
    <property type="match status" value="1"/>
</dbReference>
<dbReference type="InterPro" id="IPR028055">
    <property type="entry name" value="YidC/Oxa/ALB_C"/>
</dbReference>
<evidence type="ECO:0000256" key="15">
    <source>
        <dbReference type="ARBA" id="ARBA00033342"/>
    </source>
</evidence>
<evidence type="ECO:0000256" key="10">
    <source>
        <dbReference type="ARBA" id="ARBA00023186"/>
    </source>
</evidence>
<evidence type="ECO:0000256" key="6">
    <source>
        <dbReference type="ARBA" id="ARBA00022692"/>
    </source>
</evidence>
<dbReference type="InterPro" id="IPR047196">
    <property type="entry name" value="YidC_ALB_C"/>
</dbReference>
<keyword evidence="5" id="KW-1003">Cell membrane</keyword>
<evidence type="ECO:0000256" key="12">
    <source>
        <dbReference type="ARBA" id="ARBA00026028"/>
    </source>
</evidence>
<evidence type="ECO:0000256" key="16">
    <source>
        <dbReference type="RuleBase" id="RU003945"/>
    </source>
</evidence>
<comment type="similarity">
    <text evidence="2">Belongs to the OXA1/ALB3/YidC family. Type 1 subfamily.</text>
</comment>
<dbReference type="PANTHER" id="PTHR12428:SF65">
    <property type="entry name" value="CYTOCHROME C OXIDASE ASSEMBLY PROTEIN COX18, MITOCHONDRIAL"/>
    <property type="match status" value="1"/>
</dbReference>
<proteinExistence type="inferred from homology"/>
<keyword evidence="7" id="KW-0653">Protein transport</keyword>
<keyword evidence="20" id="KW-1185">Reference proteome</keyword>
<sequence>MWEWFIGLLSTILGWIADFCGDWGLAIMILTIIIRLCLTPLQNKSLKSSAQMQVLQPKMQEIQQLYADDPMRQQQELQKIYSEHKFNPFGGCLPVIIQMPVFFALFSVLRDHLPADACFYGIFPSLADSVSNVLATSGFAGAWVYILFDILFGVFTLIPMLLNMRNQAQGQTPQTLIMGVIMAGMMMWFGWSVPVGVLLYYNASSLWGIVQQVFITNRMMEKYKKEEEAKVANGPIQVNVVRKEQKPRPKKKS</sequence>
<keyword evidence="4" id="KW-0813">Transport</keyword>
<evidence type="ECO:0000256" key="2">
    <source>
        <dbReference type="ARBA" id="ARBA00010527"/>
    </source>
</evidence>
<dbReference type="EMBL" id="JASJEX010000002">
    <property type="protein sequence ID" value="MDJ1129217.1"/>
    <property type="molecule type" value="Genomic_DNA"/>
</dbReference>
<dbReference type="PANTHER" id="PTHR12428">
    <property type="entry name" value="OXA1"/>
    <property type="match status" value="1"/>
</dbReference>
<dbReference type="InterPro" id="IPR001708">
    <property type="entry name" value="YidC/ALB3/OXA1/COX18"/>
</dbReference>
<feature type="domain" description="Membrane insertase YidC/Oxa/ALB C-terminal" evidence="18">
    <location>
        <begin position="23"/>
        <end position="216"/>
    </location>
</feature>
<keyword evidence="9 17" id="KW-0472">Membrane</keyword>
<gene>
    <name evidence="19" type="ORF">QJ043_03860</name>
</gene>
<dbReference type="CDD" id="cd20070">
    <property type="entry name" value="5TM_YidC_Alb3"/>
    <property type="match status" value="1"/>
</dbReference>
<dbReference type="RefSeq" id="WP_283713971.1">
    <property type="nucleotide sequence ID" value="NZ_JASJEW010000008.1"/>
</dbReference>
<dbReference type="NCBIfam" id="TIGR03592">
    <property type="entry name" value="yidC_oxa1_cterm"/>
    <property type="match status" value="1"/>
</dbReference>
<keyword evidence="10" id="KW-0143">Chaperone</keyword>
<evidence type="ECO:0000256" key="17">
    <source>
        <dbReference type="SAM" id="Phobius"/>
    </source>
</evidence>
<feature type="transmembrane region" description="Helical" evidence="17">
    <location>
        <begin position="12"/>
        <end position="38"/>
    </location>
</feature>
<evidence type="ECO:0000313" key="20">
    <source>
        <dbReference type="Proteomes" id="UP001431693"/>
    </source>
</evidence>
<feature type="transmembrane region" description="Helical" evidence="17">
    <location>
        <begin position="174"/>
        <end position="191"/>
    </location>
</feature>
<organism evidence="19 20">
    <name type="scientific">Kribbibacterium absianum</name>
    <dbReference type="NCBI Taxonomy" id="3044210"/>
    <lineage>
        <taxon>Bacteria</taxon>
        <taxon>Bacillati</taxon>
        <taxon>Actinomycetota</taxon>
        <taxon>Coriobacteriia</taxon>
        <taxon>Coriobacteriales</taxon>
        <taxon>Kribbibacteriaceae</taxon>
        <taxon>Kribbibacterium</taxon>
    </lineage>
</organism>
<protein>
    <recommendedName>
        <fullName evidence="3">Membrane protein insertase YidC</fullName>
    </recommendedName>
    <alternativeName>
        <fullName evidence="15">Foldase YidC</fullName>
    </alternativeName>
    <alternativeName>
        <fullName evidence="14">Membrane integrase YidC</fullName>
    </alternativeName>
    <alternativeName>
        <fullName evidence="13">Membrane protein YidC</fullName>
    </alternativeName>
</protein>
<evidence type="ECO:0000256" key="5">
    <source>
        <dbReference type="ARBA" id="ARBA00022475"/>
    </source>
</evidence>
<evidence type="ECO:0000256" key="11">
    <source>
        <dbReference type="ARBA" id="ARBA00025034"/>
    </source>
</evidence>
<feature type="transmembrane region" description="Helical" evidence="17">
    <location>
        <begin position="89"/>
        <end position="109"/>
    </location>
</feature>
<evidence type="ECO:0000259" key="18">
    <source>
        <dbReference type="Pfam" id="PF02096"/>
    </source>
</evidence>
<evidence type="ECO:0000256" key="14">
    <source>
        <dbReference type="ARBA" id="ARBA00033245"/>
    </source>
</evidence>
<comment type="subcellular location">
    <subcellularLocation>
        <location evidence="1">Cell membrane</location>
        <topology evidence="1">Multi-pass membrane protein</topology>
    </subcellularLocation>
    <subcellularLocation>
        <location evidence="16">Membrane</location>
        <topology evidence="16">Multi-pass membrane protein</topology>
    </subcellularLocation>
</comment>
<accession>A0ABT6ZJH7</accession>
<evidence type="ECO:0000256" key="3">
    <source>
        <dbReference type="ARBA" id="ARBA00015325"/>
    </source>
</evidence>
<feature type="transmembrane region" description="Helical" evidence="17">
    <location>
        <begin position="142"/>
        <end position="162"/>
    </location>
</feature>
<evidence type="ECO:0000256" key="7">
    <source>
        <dbReference type="ARBA" id="ARBA00022927"/>
    </source>
</evidence>
<evidence type="ECO:0000256" key="1">
    <source>
        <dbReference type="ARBA" id="ARBA00004651"/>
    </source>
</evidence>
<keyword evidence="8 17" id="KW-1133">Transmembrane helix</keyword>
<evidence type="ECO:0000256" key="9">
    <source>
        <dbReference type="ARBA" id="ARBA00023136"/>
    </source>
</evidence>
<evidence type="ECO:0000313" key="19">
    <source>
        <dbReference type="EMBL" id="MDJ1129217.1"/>
    </source>
</evidence>
<comment type="function">
    <text evidence="11">Required for the insertion and/or proper folding and/or complex formation of integral membrane proteins into the membrane. Involved in integration of membrane proteins that insert both dependently and independently of the Sec translocase complex, as well as at least some lipoproteins. Aids folding of multispanning membrane proteins.</text>
</comment>